<protein>
    <submittedName>
        <fullName evidence="1">Uncharacterized protein</fullName>
    </submittedName>
</protein>
<name>A0A4S8KT75_DENBC</name>
<organism evidence="1 2">
    <name type="scientific">Dendrothele bispora (strain CBS 962.96)</name>
    <dbReference type="NCBI Taxonomy" id="1314807"/>
    <lineage>
        <taxon>Eukaryota</taxon>
        <taxon>Fungi</taxon>
        <taxon>Dikarya</taxon>
        <taxon>Basidiomycota</taxon>
        <taxon>Agaricomycotina</taxon>
        <taxon>Agaricomycetes</taxon>
        <taxon>Agaricomycetidae</taxon>
        <taxon>Agaricales</taxon>
        <taxon>Agaricales incertae sedis</taxon>
        <taxon>Dendrothele</taxon>
    </lineage>
</organism>
<dbReference type="EMBL" id="ML180090">
    <property type="protein sequence ID" value="THU79037.1"/>
    <property type="molecule type" value="Genomic_DNA"/>
</dbReference>
<gene>
    <name evidence="1" type="ORF">K435DRAFT_34363</name>
</gene>
<dbReference type="Proteomes" id="UP000297245">
    <property type="component" value="Unassembled WGS sequence"/>
</dbReference>
<accession>A0A4S8KT75</accession>
<reference evidence="1 2" key="1">
    <citation type="journal article" date="2019" name="Nat. Ecol. Evol.">
        <title>Megaphylogeny resolves global patterns of mushroom evolution.</title>
        <authorList>
            <person name="Varga T."/>
            <person name="Krizsan K."/>
            <person name="Foldi C."/>
            <person name="Dima B."/>
            <person name="Sanchez-Garcia M."/>
            <person name="Sanchez-Ramirez S."/>
            <person name="Szollosi G.J."/>
            <person name="Szarkandi J.G."/>
            <person name="Papp V."/>
            <person name="Albert L."/>
            <person name="Andreopoulos W."/>
            <person name="Angelini C."/>
            <person name="Antonin V."/>
            <person name="Barry K.W."/>
            <person name="Bougher N.L."/>
            <person name="Buchanan P."/>
            <person name="Buyck B."/>
            <person name="Bense V."/>
            <person name="Catcheside P."/>
            <person name="Chovatia M."/>
            <person name="Cooper J."/>
            <person name="Damon W."/>
            <person name="Desjardin D."/>
            <person name="Finy P."/>
            <person name="Geml J."/>
            <person name="Haridas S."/>
            <person name="Hughes K."/>
            <person name="Justo A."/>
            <person name="Karasinski D."/>
            <person name="Kautmanova I."/>
            <person name="Kiss B."/>
            <person name="Kocsube S."/>
            <person name="Kotiranta H."/>
            <person name="LaButti K.M."/>
            <person name="Lechner B.E."/>
            <person name="Liimatainen K."/>
            <person name="Lipzen A."/>
            <person name="Lukacs Z."/>
            <person name="Mihaltcheva S."/>
            <person name="Morgado L.N."/>
            <person name="Niskanen T."/>
            <person name="Noordeloos M.E."/>
            <person name="Ohm R.A."/>
            <person name="Ortiz-Santana B."/>
            <person name="Ovrebo C."/>
            <person name="Racz N."/>
            <person name="Riley R."/>
            <person name="Savchenko A."/>
            <person name="Shiryaev A."/>
            <person name="Soop K."/>
            <person name="Spirin V."/>
            <person name="Szebenyi C."/>
            <person name="Tomsovsky M."/>
            <person name="Tulloss R.E."/>
            <person name="Uehling J."/>
            <person name="Grigoriev I.V."/>
            <person name="Vagvolgyi C."/>
            <person name="Papp T."/>
            <person name="Martin F.M."/>
            <person name="Miettinen O."/>
            <person name="Hibbett D.S."/>
            <person name="Nagy L.G."/>
        </authorList>
    </citation>
    <scope>NUCLEOTIDE SEQUENCE [LARGE SCALE GENOMIC DNA]</scope>
    <source>
        <strain evidence="1 2">CBS 962.96</strain>
    </source>
</reference>
<keyword evidence="2" id="KW-1185">Reference proteome</keyword>
<proteinExistence type="predicted"/>
<evidence type="ECO:0000313" key="2">
    <source>
        <dbReference type="Proteomes" id="UP000297245"/>
    </source>
</evidence>
<evidence type="ECO:0000313" key="1">
    <source>
        <dbReference type="EMBL" id="THU79037.1"/>
    </source>
</evidence>
<dbReference type="AlphaFoldDB" id="A0A4S8KT75"/>
<sequence>MLEKMLRLTPPLLSENSNSKFIPFRFYQTLCQNWPTSNKSMSCRMHAVSCLCFKSFKLPIHIFVGSPSESPTVKSIYPPSR</sequence>